<evidence type="ECO:0000313" key="9">
    <source>
        <dbReference type="Proteomes" id="UP000276741"/>
    </source>
</evidence>
<keyword evidence="2 5" id="KW-0812">Transmembrane</keyword>
<feature type="transmembrane region" description="Helical" evidence="5">
    <location>
        <begin position="37"/>
        <end position="63"/>
    </location>
</feature>
<evidence type="ECO:0000256" key="1">
    <source>
        <dbReference type="ARBA" id="ARBA00004141"/>
    </source>
</evidence>
<feature type="transmembrane region" description="Helical" evidence="5">
    <location>
        <begin position="343"/>
        <end position="365"/>
    </location>
</feature>
<name>A0A348B238_9CREN</name>
<dbReference type="OrthoDB" id="44220at2157"/>
<dbReference type="AlphaFoldDB" id="A0A348B238"/>
<dbReference type="GeneID" id="38666134"/>
<keyword evidence="9" id="KW-1185">Reference proteome</keyword>
<accession>A0A348B238</accession>
<dbReference type="Proteomes" id="UP000616143">
    <property type="component" value="Unassembled WGS sequence"/>
</dbReference>
<feature type="transmembrane region" description="Helical" evidence="5">
    <location>
        <begin position="147"/>
        <end position="168"/>
    </location>
</feature>
<sequence length="443" mass="47285">MAEKVSFWQAVAVGLGAIIGAGIFVLSGSAISLAGSWSLLAFLFVGGMSLLTATVLGELATILPHEKGSTYSYAYKAFGRELGLVTGVMVFFSFSTSIAAVADGFGAYLASALRAPSFSLTFAIALTLVLTLVNLAGIQKAARADLFLVLIKLSVLSLFITFSLYVGFARFHPSNFASTPRQSSILPFFSSTIAIFFAYTGFQVITSFTDEVKGGPEVAARAVVVSVLISVLFYVLVALSLILLVPVSKFGVNADPLSFALAYAGAPVWLHEVVDFGGMVATTSATLAMILASGRTLYQLALDMELPKFLLKYDSQRDVPSTAVVISVAIAIATFFAGNVYVIASISNFGLVFSFIASNLALVHFRRRGVVGTYRTPLYPYSIVASTVMLISLLAGFPREALTINVAVVVVMFVAAYLIKDFRELNVLRKFEEKRSAGAGKRR</sequence>
<dbReference type="KEGG" id="sacd:HS1genome_0629"/>
<protein>
    <submittedName>
        <fullName evidence="7">Amino acid transporter</fullName>
    </submittedName>
</protein>
<feature type="domain" description="Amino acid permease/ SLC12A" evidence="6">
    <location>
        <begin position="12"/>
        <end position="419"/>
    </location>
</feature>
<keyword evidence="4 5" id="KW-0472">Membrane</keyword>
<feature type="transmembrane region" description="Helical" evidence="5">
    <location>
        <begin position="319"/>
        <end position="337"/>
    </location>
</feature>
<evidence type="ECO:0000313" key="7">
    <source>
        <dbReference type="EMBL" id="BBD72240.1"/>
    </source>
</evidence>
<feature type="transmembrane region" description="Helical" evidence="5">
    <location>
        <begin position="84"/>
        <end position="109"/>
    </location>
</feature>
<evidence type="ECO:0000256" key="4">
    <source>
        <dbReference type="ARBA" id="ARBA00023136"/>
    </source>
</evidence>
<evidence type="ECO:0000256" key="2">
    <source>
        <dbReference type="ARBA" id="ARBA00022692"/>
    </source>
</evidence>
<proteinExistence type="predicted"/>
<gene>
    <name evidence="8" type="ORF">GCM10007116_05910</name>
    <name evidence="7" type="ORF">HS1genome_0629</name>
</gene>
<organism evidence="7 9">
    <name type="scientific">Sulfodiicoccus acidiphilus</name>
    <dbReference type="NCBI Taxonomy" id="1670455"/>
    <lineage>
        <taxon>Archaea</taxon>
        <taxon>Thermoproteota</taxon>
        <taxon>Thermoprotei</taxon>
        <taxon>Sulfolobales</taxon>
        <taxon>Sulfolobaceae</taxon>
        <taxon>Sulfodiicoccus</taxon>
    </lineage>
</organism>
<feature type="transmembrane region" description="Helical" evidence="5">
    <location>
        <begin position="115"/>
        <end position="135"/>
    </location>
</feature>
<keyword evidence="3 5" id="KW-1133">Transmembrane helix</keyword>
<feature type="transmembrane region" description="Helical" evidence="5">
    <location>
        <begin position="7"/>
        <end position="31"/>
    </location>
</feature>
<dbReference type="PANTHER" id="PTHR42770">
    <property type="entry name" value="AMINO ACID TRANSPORTER-RELATED"/>
    <property type="match status" value="1"/>
</dbReference>
<dbReference type="RefSeq" id="WP_126449597.1">
    <property type="nucleotide sequence ID" value="NZ_AP018553.1"/>
</dbReference>
<evidence type="ECO:0000259" key="6">
    <source>
        <dbReference type="Pfam" id="PF00324"/>
    </source>
</evidence>
<feature type="transmembrane region" description="Helical" evidence="5">
    <location>
        <begin position="218"/>
        <end position="245"/>
    </location>
</feature>
<dbReference type="GO" id="GO:0016020">
    <property type="term" value="C:membrane"/>
    <property type="evidence" value="ECO:0007669"/>
    <property type="project" value="UniProtKB-SubCell"/>
</dbReference>
<feature type="transmembrane region" description="Helical" evidence="5">
    <location>
        <begin position="188"/>
        <end position="206"/>
    </location>
</feature>
<reference evidence="7" key="3">
    <citation type="journal article" date="2019" name="BMC Res. Notes">
        <title>Complete genome sequence of the Sulfodiicoccus acidiphilus strain HS-1T, the first crenarchaeon that lacks polB3, isolated from an acidic hot spring in Ohwaku-dani, Hakone, Japan.</title>
        <authorList>
            <person name="Sakai H.D."/>
            <person name="Kurosawa N."/>
        </authorList>
    </citation>
    <scope>NUCLEOTIDE SEQUENCE</scope>
    <source>
        <strain evidence="7">HS-1</strain>
    </source>
</reference>
<reference evidence="9" key="2">
    <citation type="submission" date="2018-04" db="EMBL/GenBank/DDBJ databases">
        <title>Complete genome sequence of Sulfodiicoccus acidiphilus strain HS-1.</title>
        <authorList>
            <person name="Sakai H.D."/>
            <person name="Kurosawa N."/>
        </authorList>
    </citation>
    <scope>NUCLEOTIDE SEQUENCE [LARGE SCALE GENOMIC DNA]</scope>
    <source>
        <strain evidence="9">HS-1</strain>
    </source>
</reference>
<evidence type="ECO:0000256" key="5">
    <source>
        <dbReference type="SAM" id="Phobius"/>
    </source>
</evidence>
<dbReference type="Pfam" id="PF00324">
    <property type="entry name" value="AA_permease"/>
    <property type="match status" value="1"/>
</dbReference>
<dbReference type="InterPro" id="IPR004841">
    <property type="entry name" value="AA-permease/SLC12A_dom"/>
</dbReference>
<dbReference type="EMBL" id="AP018553">
    <property type="protein sequence ID" value="BBD72240.1"/>
    <property type="molecule type" value="Genomic_DNA"/>
</dbReference>
<dbReference type="Proteomes" id="UP000276741">
    <property type="component" value="Chromosome"/>
</dbReference>
<comment type="subcellular location">
    <subcellularLocation>
        <location evidence="1">Membrane</location>
        <topology evidence="1">Multi-pass membrane protein</topology>
    </subcellularLocation>
</comment>
<dbReference type="EMBL" id="BMQS01000004">
    <property type="protein sequence ID" value="GGT90857.1"/>
    <property type="molecule type" value="Genomic_DNA"/>
</dbReference>
<feature type="transmembrane region" description="Helical" evidence="5">
    <location>
        <begin position="377"/>
        <end position="395"/>
    </location>
</feature>
<dbReference type="PIRSF" id="PIRSF006060">
    <property type="entry name" value="AA_transporter"/>
    <property type="match status" value="1"/>
</dbReference>
<feature type="transmembrane region" description="Helical" evidence="5">
    <location>
        <begin position="276"/>
        <end position="298"/>
    </location>
</feature>
<reference evidence="8" key="4">
    <citation type="submission" date="2020-09" db="EMBL/GenBank/DDBJ databases">
        <authorList>
            <person name="Sun Q."/>
            <person name="Ohkuma M."/>
        </authorList>
    </citation>
    <scope>NUCLEOTIDE SEQUENCE</scope>
    <source>
        <strain evidence="8">JCM 31740</strain>
    </source>
</reference>
<evidence type="ECO:0000256" key="3">
    <source>
        <dbReference type="ARBA" id="ARBA00022989"/>
    </source>
</evidence>
<dbReference type="InterPro" id="IPR050367">
    <property type="entry name" value="APC_superfamily"/>
</dbReference>
<dbReference type="GO" id="GO:0055085">
    <property type="term" value="P:transmembrane transport"/>
    <property type="evidence" value="ECO:0007669"/>
    <property type="project" value="InterPro"/>
</dbReference>
<evidence type="ECO:0000313" key="8">
    <source>
        <dbReference type="EMBL" id="GGT90857.1"/>
    </source>
</evidence>
<reference evidence="8" key="1">
    <citation type="journal article" date="2014" name="Int. J. Syst. Evol. Microbiol.">
        <title>Complete genome sequence of Corynebacterium casei LMG S-19264T (=DSM 44701T), isolated from a smear-ripened cheese.</title>
        <authorList>
            <consortium name="US DOE Joint Genome Institute (JGI-PGF)"/>
            <person name="Walter F."/>
            <person name="Albersmeier A."/>
            <person name="Kalinowski J."/>
            <person name="Ruckert C."/>
        </authorList>
    </citation>
    <scope>NUCLEOTIDE SEQUENCE</scope>
    <source>
        <strain evidence="8">JCM 31740</strain>
    </source>
</reference>
<feature type="transmembrane region" description="Helical" evidence="5">
    <location>
        <begin position="401"/>
        <end position="419"/>
    </location>
</feature>
<dbReference type="PANTHER" id="PTHR42770:SF11">
    <property type="entry name" value="INNER MEMBRANE TRANSPORT PROTEIN YBAT"/>
    <property type="match status" value="1"/>
</dbReference>
<dbReference type="Gene3D" id="1.20.1740.10">
    <property type="entry name" value="Amino acid/polyamine transporter I"/>
    <property type="match status" value="1"/>
</dbReference>